<keyword evidence="2" id="KW-1185">Reference proteome</keyword>
<protein>
    <submittedName>
        <fullName evidence="1">Class I SAM-dependent methyltransferase</fullName>
    </submittedName>
</protein>
<dbReference type="Gene3D" id="3.40.50.150">
    <property type="entry name" value="Vaccinia Virus protein VP39"/>
    <property type="match status" value="1"/>
</dbReference>
<gene>
    <name evidence="1" type="ORF">NDI37_06520</name>
</gene>
<reference evidence="1 2" key="1">
    <citation type="submission" date="2022-04" db="EMBL/GenBank/DDBJ databases">
        <title>Positive selection, recombination, and allopatry shape intraspecific diversity of widespread and dominant cyanobacteria.</title>
        <authorList>
            <person name="Wei J."/>
            <person name="Shu W."/>
            <person name="Hu C."/>
        </authorList>
    </citation>
    <scope>NUCLEOTIDE SEQUENCE [LARGE SCALE GENOMIC DNA]</scope>
    <source>
        <strain evidence="1 2">GB2-A5</strain>
    </source>
</reference>
<dbReference type="GO" id="GO:0008168">
    <property type="term" value="F:methyltransferase activity"/>
    <property type="evidence" value="ECO:0007669"/>
    <property type="project" value="UniProtKB-KW"/>
</dbReference>
<dbReference type="CDD" id="cd02440">
    <property type="entry name" value="AdoMet_MTases"/>
    <property type="match status" value="1"/>
</dbReference>
<dbReference type="SUPFAM" id="SSF53335">
    <property type="entry name" value="S-adenosyl-L-methionine-dependent methyltransferases"/>
    <property type="match status" value="1"/>
</dbReference>
<name>A0ABV0JL04_9CYAN</name>
<evidence type="ECO:0000313" key="1">
    <source>
        <dbReference type="EMBL" id="MEP0864117.1"/>
    </source>
</evidence>
<sequence length="266" mass="30941">MVKTVETEESHSNFNEIVNELIKIQEQNIDCSLWQFRSLISANQYRRLYRIFLKYVVQGSQVLDWGCGNGHFSYFLVKSGYKTSGFSFDDFCLIKSINSLGYDFQKGIWEEPTAIPYSDNKFSAVVSVGVLEHVRETGGNEITSLKEIFRVLQAGGFFICYHFPNKFSLIEAIASLFPNKFHHQYRYTRKSIDTLCEETGFEVIEVQRYGFLPRNMWGVFPKAIRNSRLLALIWDFLDNILTYPFSLLCQNYLFVARKPLSKSSRL</sequence>
<proteinExistence type="predicted"/>
<dbReference type="EMBL" id="JAMPKK010000010">
    <property type="protein sequence ID" value="MEP0864117.1"/>
    <property type="molecule type" value="Genomic_DNA"/>
</dbReference>
<dbReference type="RefSeq" id="WP_190428170.1">
    <property type="nucleotide sequence ID" value="NZ_JAMPKK010000010.1"/>
</dbReference>
<evidence type="ECO:0000313" key="2">
    <source>
        <dbReference type="Proteomes" id="UP001442494"/>
    </source>
</evidence>
<keyword evidence="1" id="KW-0808">Transferase</keyword>
<comment type="caution">
    <text evidence="1">The sequence shown here is derived from an EMBL/GenBank/DDBJ whole genome shotgun (WGS) entry which is preliminary data.</text>
</comment>
<dbReference type="InterPro" id="IPR029063">
    <property type="entry name" value="SAM-dependent_MTases_sf"/>
</dbReference>
<keyword evidence="1" id="KW-0489">Methyltransferase</keyword>
<organism evidence="1 2">
    <name type="scientific">Funiculus sociatus GB2-A5</name>
    <dbReference type="NCBI Taxonomy" id="2933946"/>
    <lineage>
        <taxon>Bacteria</taxon>
        <taxon>Bacillati</taxon>
        <taxon>Cyanobacteriota</taxon>
        <taxon>Cyanophyceae</taxon>
        <taxon>Coleofasciculales</taxon>
        <taxon>Coleofasciculaceae</taxon>
        <taxon>Funiculus</taxon>
    </lineage>
</organism>
<accession>A0ABV0JL04</accession>
<dbReference type="Proteomes" id="UP001442494">
    <property type="component" value="Unassembled WGS sequence"/>
</dbReference>
<dbReference type="GO" id="GO:0032259">
    <property type="term" value="P:methylation"/>
    <property type="evidence" value="ECO:0007669"/>
    <property type="project" value="UniProtKB-KW"/>
</dbReference>
<dbReference type="Pfam" id="PF13489">
    <property type="entry name" value="Methyltransf_23"/>
    <property type="match status" value="1"/>
</dbReference>